<protein>
    <submittedName>
        <fullName evidence="1">Uncharacterized protein</fullName>
    </submittedName>
</protein>
<organism evidence="1 2">
    <name type="scientific">Paenibacillus zeirhizosphaerae</name>
    <dbReference type="NCBI Taxonomy" id="2987519"/>
    <lineage>
        <taxon>Bacteria</taxon>
        <taxon>Bacillati</taxon>
        <taxon>Bacillota</taxon>
        <taxon>Bacilli</taxon>
        <taxon>Bacillales</taxon>
        <taxon>Paenibacillaceae</taxon>
        <taxon>Paenibacillus</taxon>
    </lineage>
</organism>
<keyword evidence="2" id="KW-1185">Reference proteome</keyword>
<gene>
    <name evidence="1" type="ORF">OIN60_11420</name>
</gene>
<proteinExistence type="predicted"/>
<dbReference type="EMBL" id="JAPCKK010000016">
    <property type="protein sequence ID" value="MDP4097379.1"/>
    <property type="molecule type" value="Genomic_DNA"/>
</dbReference>
<sequence>MSIIKVIITQKEAMERHIWDEIMLMFGVSKEDELWENEEFILTEEQARKLDLLKS</sequence>
<evidence type="ECO:0000313" key="1">
    <source>
        <dbReference type="EMBL" id="MDP4097379.1"/>
    </source>
</evidence>
<comment type="caution">
    <text evidence="1">The sequence shown here is derived from an EMBL/GenBank/DDBJ whole genome shotgun (WGS) entry which is preliminary data.</text>
</comment>
<dbReference type="Proteomes" id="UP001241848">
    <property type="component" value="Unassembled WGS sequence"/>
</dbReference>
<name>A0ABT9FRN2_9BACL</name>
<dbReference type="RefSeq" id="WP_305755569.1">
    <property type="nucleotide sequence ID" value="NZ_JAPCKK010000016.1"/>
</dbReference>
<accession>A0ABT9FRN2</accession>
<reference evidence="1 2" key="1">
    <citation type="submission" date="2022-10" db="EMBL/GenBank/DDBJ databases">
        <title>Paenibacillus description and whole genome data of maize root bacterial community.</title>
        <authorList>
            <person name="Marton D."/>
            <person name="Farkas M."/>
            <person name="Cserhati M."/>
        </authorList>
    </citation>
    <scope>NUCLEOTIDE SEQUENCE [LARGE SCALE GENOMIC DNA]</scope>
    <source>
        <strain evidence="1 2">P96</strain>
    </source>
</reference>
<evidence type="ECO:0000313" key="2">
    <source>
        <dbReference type="Proteomes" id="UP001241848"/>
    </source>
</evidence>